<keyword evidence="2 10" id="KW-0963">Cytoplasm</keyword>
<dbReference type="Pfam" id="PF05362">
    <property type="entry name" value="Lon_C"/>
    <property type="match status" value="1"/>
</dbReference>
<comment type="function">
    <text evidence="10">ATP-dependent serine protease that mediates the selective degradation of mutant and abnormal proteins as well as certain short-lived regulatory proteins. Required for cellular homeostasis and for survival from DNA damage and developmental changes induced by stress. Degrades polypeptides processively to yield small peptide fragments that are 5 to 10 amino acids long. Binds to DNA in a double-stranded, site-specific manner.</text>
</comment>
<feature type="active site" evidence="10 12">
    <location>
        <position position="722"/>
    </location>
</feature>
<dbReference type="FunFam" id="3.30.230.10:FF:000010">
    <property type="entry name" value="Lon protease"/>
    <property type="match status" value="1"/>
</dbReference>
<organism evidence="18 19">
    <name type="scientific">Xenorhabdus bovienii</name>
    <name type="common">Xenorhabdus nematophila subsp. bovienii</name>
    <dbReference type="NCBI Taxonomy" id="40576"/>
    <lineage>
        <taxon>Bacteria</taxon>
        <taxon>Pseudomonadati</taxon>
        <taxon>Pseudomonadota</taxon>
        <taxon>Gammaproteobacteria</taxon>
        <taxon>Enterobacterales</taxon>
        <taxon>Morganellaceae</taxon>
        <taxon>Xenorhabdus</taxon>
    </lineage>
</organism>
<dbReference type="InterPro" id="IPR003959">
    <property type="entry name" value="ATPase_AAA_core"/>
</dbReference>
<dbReference type="GO" id="GO:0043565">
    <property type="term" value="F:sequence-specific DNA binding"/>
    <property type="evidence" value="ECO:0007669"/>
    <property type="project" value="UniProtKB-UniRule"/>
</dbReference>
<dbReference type="FunFam" id="3.40.50.300:FF:000021">
    <property type="entry name" value="Lon protease homolog"/>
    <property type="match status" value="1"/>
</dbReference>
<dbReference type="SUPFAM" id="SSF54211">
    <property type="entry name" value="Ribosomal protein S5 domain 2-like"/>
    <property type="match status" value="1"/>
</dbReference>
<evidence type="ECO:0000256" key="15">
    <source>
        <dbReference type="RuleBase" id="RU000591"/>
    </source>
</evidence>
<dbReference type="Gene3D" id="1.20.5.5270">
    <property type="match status" value="1"/>
</dbReference>
<accession>A0AAJ1J5X3</accession>
<feature type="binding site" evidence="10 13">
    <location>
        <begin position="356"/>
        <end position="363"/>
    </location>
    <ligand>
        <name>ATP</name>
        <dbReference type="ChEBI" id="CHEBI:30616"/>
    </ligand>
</feature>
<keyword evidence="7 10" id="KW-0067">ATP-binding</keyword>
<sequence>MNPERSERIEIPVLPLRDVVVYPHMVIPLFVGREKSIHCLEAAMDHDKQVMLVAQKEASTDEPGVNDLFSVGTVASVLQMLKLPDGTVKVLVEGLQRARITTLTDNGEYFYAQVEYLESPVVDEREQEVLVRTAINQFEGYVKLNKKIPPEVLTSLHSIEDLAKLADTIAAHMPLKINDKQTVLEMSDVVERIEYLIAMMESEIDLLQVEKRIRNRVKKQMEKSQREYYLNEQMKAIQKELGEMDDAPDEYETLRRKIEDAKMPKEAREKVEAELQKLKMMSPMSAEATVVRSYIDWMVQVPWVARSKVKKDLVKAQEVLDIDHYGLERVKERILEYLAVQSRVSKIKGPILCLVGPPGVGKTSLGRSIARATGRKYVRMALGGVRDEAEIRGHRRTYIGSMPGKLVQKMSKIGVKNPLFLLDEIDKMSSDMRGDPASALLEVLDPEQNVTFNDHYLEVDYDLSDVMFVATSNSMNIPAPLLDRMEVIRLSGYTEDEKLNIAKRHLLPKQIERNALKKGELAIDDGAILGIIRYYTREAGVRNLEREISKLCRKAVKALLMDKQLKHIEINADNLKNYLGVQRVDYGRADTENRIGQVTGLAWTEVGGELLTIETASVPGKGKLTYTGSLGEVMQESIQAALTVVRARADKLGISSDFHEKRDIHVHVPEGATPKDGPSAGIAMCTALVSCLTGNPVRADVAMTGEITLRGLVLPIGGLKEKLLAAHRGGIKTVLIPDENKRDLEEIPQNIIQDLEIHPVKRIEDVLSIALQSPAFGAEAVSLK</sequence>
<evidence type="ECO:0000259" key="16">
    <source>
        <dbReference type="PROSITE" id="PS51786"/>
    </source>
</evidence>
<dbReference type="Pfam" id="PF22667">
    <property type="entry name" value="Lon_lid"/>
    <property type="match status" value="1"/>
</dbReference>
<dbReference type="InterPro" id="IPR008269">
    <property type="entry name" value="Lon_proteolytic"/>
</dbReference>
<evidence type="ECO:0000256" key="10">
    <source>
        <dbReference type="HAMAP-Rule" id="MF_01973"/>
    </source>
</evidence>
<dbReference type="PROSITE" id="PS51787">
    <property type="entry name" value="LON_N"/>
    <property type="match status" value="1"/>
</dbReference>
<dbReference type="PRINTS" id="PR00830">
    <property type="entry name" value="ENDOLAPTASE"/>
</dbReference>
<evidence type="ECO:0000256" key="5">
    <source>
        <dbReference type="ARBA" id="ARBA00022801"/>
    </source>
</evidence>
<dbReference type="GO" id="GO:0006515">
    <property type="term" value="P:protein quality control for misfolded or incompletely synthesized proteins"/>
    <property type="evidence" value="ECO:0007669"/>
    <property type="project" value="UniProtKB-UniRule"/>
</dbReference>
<reference evidence="18" key="2">
    <citation type="journal article" date="2022" name="J. Evol. Biol.">
        <title>Pre- and post-association barriers to host switching in sympatric mutualists.</title>
        <authorList>
            <person name="Dinges Z.M."/>
            <person name="Phillips R.K."/>
            <person name="Lively C.M."/>
            <person name="Bashey F."/>
        </authorList>
    </citation>
    <scope>NUCLEOTIDE SEQUENCE</scope>
    <source>
        <strain evidence="18">MC_266_E_2016</strain>
    </source>
</reference>
<dbReference type="FunFam" id="1.20.58.1480:FF:000001">
    <property type="entry name" value="Lon protease"/>
    <property type="match status" value="1"/>
</dbReference>
<evidence type="ECO:0000313" key="19">
    <source>
        <dbReference type="Proteomes" id="UP001222434"/>
    </source>
</evidence>
<dbReference type="InterPro" id="IPR014721">
    <property type="entry name" value="Ribsml_uS5_D2-typ_fold_subgr"/>
</dbReference>
<keyword evidence="3 10" id="KW-0645">Protease</keyword>
<dbReference type="GO" id="GO:0004252">
    <property type="term" value="F:serine-type endopeptidase activity"/>
    <property type="evidence" value="ECO:0007669"/>
    <property type="project" value="UniProtKB-UniRule"/>
</dbReference>
<dbReference type="Gene3D" id="1.20.58.1480">
    <property type="match status" value="1"/>
</dbReference>
<comment type="similarity">
    <text evidence="10 11 14 15">Belongs to the peptidase S16 family.</text>
</comment>
<dbReference type="GO" id="GO:0005737">
    <property type="term" value="C:cytoplasm"/>
    <property type="evidence" value="ECO:0007669"/>
    <property type="project" value="UniProtKB-SubCell"/>
</dbReference>
<dbReference type="InterPro" id="IPR003593">
    <property type="entry name" value="AAA+_ATPase"/>
</dbReference>
<dbReference type="FunFam" id="1.10.8.60:FF:000035">
    <property type="entry name" value="Lon protease"/>
    <property type="match status" value="1"/>
</dbReference>
<keyword evidence="8 10" id="KW-0346">Stress response</keyword>
<dbReference type="RefSeq" id="WP_274711996.1">
    <property type="nucleotide sequence ID" value="NZ_JAILSO010000014.1"/>
</dbReference>
<protein>
    <recommendedName>
        <fullName evidence="10 11">Lon protease</fullName>
        <ecNumber evidence="10 11">3.4.21.53</ecNumber>
    </recommendedName>
    <alternativeName>
        <fullName evidence="10">ATP-dependent protease La</fullName>
    </alternativeName>
</protein>
<evidence type="ECO:0000256" key="13">
    <source>
        <dbReference type="PIRSR" id="PIRSR001174-2"/>
    </source>
</evidence>
<feature type="domain" description="Lon proteolytic" evidence="16">
    <location>
        <begin position="592"/>
        <end position="773"/>
    </location>
</feature>
<comment type="subunit">
    <text evidence="10 11">Homohexamer. Organized in a ring with a central cavity.</text>
</comment>
<dbReference type="Pfam" id="PF00004">
    <property type="entry name" value="AAA"/>
    <property type="match status" value="1"/>
</dbReference>
<dbReference type="PROSITE" id="PS51786">
    <property type="entry name" value="LON_PROTEOLYTIC"/>
    <property type="match status" value="1"/>
</dbReference>
<dbReference type="EC" id="3.4.21.53" evidence="10 11"/>
<evidence type="ECO:0000256" key="12">
    <source>
        <dbReference type="PIRSR" id="PIRSR001174-1"/>
    </source>
</evidence>
<dbReference type="InterPro" id="IPR027417">
    <property type="entry name" value="P-loop_NTPase"/>
</dbReference>
<feature type="domain" description="Lon N-terminal" evidence="17">
    <location>
        <begin position="11"/>
        <end position="204"/>
    </location>
</feature>
<evidence type="ECO:0000256" key="1">
    <source>
        <dbReference type="ARBA" id="ARBA00004496"/>
    </source>
</evidence>
<dbReference type="InterPro" id="IPR015947">
    <property type="entry name" value="PUA-like_sf"/>
</dbReference>
<dbReference type="InterPro" id="IPR003111">
    <property type="entry name" value="Lon_prtase_N"/>
</dbReference>
<comment type="caution">
    <text evidence="18">The sequence shown here is derived from an EMBL/GenBank/DDBJ whole genome shotgun (WGS) entry which is preliminary data.</text>
</comment>
<dbReference type="FunFam" id="1.20.5.5270:FF:000002">
    <property type="entry name" value="Lon protease homolog"/>
    <property type="match status" value="1"/>
</dbReference>
<dbReference type="Pfam" id="PF02190">
    <property type="entry name" value="LON_substr_bdg"/>
    <property type="match status" value="1"/>
</dbReference>
<dbReference type="Gene3D" id="2.30.130.40">
    <property type="entry name" value="LON domain-like"/>
    <property type="match status" value="1"/>
</dbReference>
<keyword evidence="5 10" id="KW-0378">Hydrolase</keyword>
<dbReference type="GO" id="GO:0005524">
    <property type="term" value="F:ATP binding"/>
    <property type="evidence" value="ECO:0007669"/>
    <property type="project" value="UniProtKB-UniRule"/>
</dbReference>
<dbReference type="GO" id="GO:0034605">
    <property type="term" value="P:cellular response to heat"/>
    <property type="evidence" value="ECO:0007669"/>
    <property type="project" value="UniProtKB-UniRule"/>
</dbReference>
<dbReference type="Gene3D" id="3.30.230.10">
    <property type="match status" value="1"/>
</dbReference>
<dbReference type="PANTHER" id="PTHR10046">
    <property type="entry name" value="ATP DEPENDENT LON PROTEASE FAMILY MEMBER"/>
    <property type="match status" value="1"/>
</dbReference>
<evidence type="ECO:0000256" key="3">
    <source>
        <dbReference type="ARBA" id="ARBA00022670"/>
    </source>
</evidence>
<dbReference type="HAMAP" id="MF_01973">
    <property type="entry name" value="lon_bact"/>
    <property type="match status" value="1"/>
</dbReference>
<evidence type="ECO:0000256" key="7">
    <source>
        <dbReference type="ARBA" id="ARBA00022840"/>
    </source>
</evidence>
<dbReference type="InterPro" id="IPR027065">
    <property type="entry name" value="Lon_Prtase"/>
</dbReference>
<dbReference type="SMART" id="SM00464">
    <property type="entry name" value="LON"/>
    <property type="match status" value="1"/>
</dbReference>
<dbReference type="GO" id="GO:0016887">
    <property type="term" value="F:ATP hydrolysis activity"/>
    <property type="evidence" value="ECO:0007669"/>
    <property type="project" value="UniProtKB-UniRule"/>
</dbReference>
<evidence type="ECO:0000259" key="17">
    <source>
        <dbReference type="PROSITE" id="PS51787"/>
    </source>
</evidence>
<gene>
    <name evidence="10 18" type="primary">lon</name>
    <name evidence="18" type="ORF">KKJ01_05985</name>
</gene>
<dbReference type="EMBL" id="JAILSO010000014">
    <property type="protein sequence ID" value="MDE1477800.1"/>
    <property type="molecule type" value="Genomic_DNA"/>
</dbReference>
<proteinExistence type="evidence at transcript level"/>
<keyword evidence="6 10" id="KW-0720">Serine protease</keyword>
<dbReference type="Proteomes" id="UP001222434">
    <property type="component" value="Unassembled WGS sequence"/>
</dbReference>
<keyword evidence="4 10" id="KW-0547">Nucleotide-binding</keyword>
<evidence type="ECO:0000256" key="14">
    <source>
        <dbReference type="PROSITE-ProRule" id="PRU01122"/>
    </source>
</evidence>
<dbReference type="FunFam" id="2.30.130.40:FF:000001">
    <property type="entry name" value="Lon protease"/>
    <property type="match status" value="1"/>
</dbReference>
<dbReference type="SUPFAM" id="SSF52540">
    <property type="entry name" value="P-loop containing nucleoside triphosphate hydrolases"/>
    <property type="match status" value="1"/>
</dbReference>
<evidence type="ECO:0000256" key="9">
    <source>
        <dbReference type="ARBA" id="ARBA00050665"/>
    </source>
</evidence>
<dbReference type="CDD" id="cd19500">
    <property type="entry name" value="RecA-like_Lon"/>
    <property type="match status" value="1"/>
</dbReference>
<dbReference type="NCBIfam" id="TIGR00763">
    <property type="entry name" value="lon"/>
    <property type="match status" value="1"/>
</dbReference>
<dbReference type="InterPro" id="IPR027543">
    <property type="entry name" value="Lon_bac"/>
</dbReference>
<name>A0AAJ1J5X3_XENBV</name>
<evidence type="ECO:0000313" key="18">
    <source>
        <dbReference type="EMBL" id="MDE1477800.1"/>
    </source>
</evidence>
<evidence type="ECO:0000256" key="4">
    <source>
        <dbReference type="ARBA" id="ARBA00022741"/>
    </source>
</evidence>
<dbReference type="Gene3D" id="3.40.50.300">
    <property type="entry name" value="P-loop containing nucleotide triphosphate hydrolases"/>
    <property type="match status" value="1"/>
</dbReference>
<dbReference type="NCBIfam" id="NF008053">
    <property type="entry name" value="PRK10787.1"/>
    <property type="match status" value="1"/>
</dbReference>
<dbReference type="InterPro" id="IPR008268">
    <property type="entry name" value="Peptidase_S16_AS"/>
</dbReference>
<dbReference type="PIRSF" id="PIRSF001174">
    <property type="entry name" value="Lon_proteas"/>
    <property type="match status" value="1"/>
</dbReference>
<dbReference type="AlphaFoldDB" id="A0AAJ1J5X3"/>
<dbReference type="GO" id="GO:0004176">
    <property type="term" value="F:ATP-dependent peptidase activity"/>
    <property type="evidence" value="ECO:0007669"/>
    <property type="project" value="UniProtKB-UniRule"/>
</dbReference>
<dbReference type="PROSITE" id="PS01046">
    <property type="entry name" value="LON_SER"/>
    <property type="match status" value="1"/>
</dbReference>
<evidence type="ECO:0000256" key="2">
    <source>
        <dbReference type="ARBA" id="ARBA00022490"/>
    </source>
</evidence>
<comment type="induction">
    <text evidence="10">By heat shock.</text>
</comment>
<dbReference type="InterPro" id="IPR004815">
    <property type="entry name" value="Lon_bac/euk-typ"/>
</dbReference>
<comment type="catalytic activity">
    <reaction evidence="9 10 11 14">
        <text>Hydrolysis of proteins in presence of ATP.</text>
        <dbReference type="EC" id="3.4.21.53"/>
    </reaction>
</comment>
<evidence type="ECO:0000256" key="8">
    <source>
        <dbReference type="ARBA" id="ARBA00023016"/>
    </source>
</evidence>
<evidence type="ECO:0000256" key="11">
    <source>
        <dbReference type="PIRNR" id="PIRNR001174"/>
    </source>
</evidence>
<dbReference type="SMART" id="SM00382">
    <property type="entry name" value="AAA"/>
    <property type="match status" value="1"/>
</dbReference>
<comment type="subcellular location">
    <subcellularLocation>
        <location evidence="1 10 11">Cytoplasm</location>
    </subcellularLocation>
</comment>
<dbReference type="InterPro" id="IPR054594">
    <property type="entry name" value="Lon_lid"/>
</dbReference>
<dbReference type="InterPro" id="IPR020568">
    <property type="entry name" value="Ribosomal_Su5_D2-typ_SF"/>
</dbReference>
<reference evidence="18" key="1">
    <citation type="submission" date="2021-08" db="EMBL/GenBank/DDBJ databases">
        <authorList>
            <person name="Papudeshi B."/>
            <person name="Bashey-Visser F."/>
        </authorList>
    </citation>
    <scope>NUCLEOTIDE SEQUENCE</scope>
    <source>
        <strain evidence="18">MC_266_E_2016</strain>
    </source>
</reference>
<dbReference type="SUPFAM" id="SSF88697">
    <property type="entry name" value="PUA domain-like"/>
    <property type="match status" value="1"/>
</dbReference>
<dbReference type="InterPro" id="IPR046336">
    <property type="entry name" value="Lon_prtase_N_sf"/>
</dbReference>
<evidence type="ECO:0000256" key="6">
    <source>
        <dbReference type="ARBA" id="ARBA00022825"/>
    </source>
</evidence>
<feature type="active site" evidence="10 12">
    <location>
        <position position="679"/>
    </location>
</feature>
<dbReference type="Gene3D" id="1.10.8.60">
    <property type="match status" value="1"/>
</dbReference>